<protein>
    <submittedName>
        <fullName evidence="9">Uncharacterized protein</fullName>
    </submittedName>
</protein>
<dbReference type="SUPFAM" id="SSF103473">
    <property type="entry name" value="MFS general substrate transporter"/>
    <property type="match status" value="1"/>
</dbReference>
<keyword evidence="10" id="KW-1185">Reference proteome</keyword>
<evidence type="ECO:0000256" key="7">
    <source>
        <dbReference type="SAM" id="MobiDB-lite"/>
    </source>
</evidence>
<dbReference type="Pfam" id="PF00083">
    <property type="entry name" value="Sugar_tr"/>
    <property type="match status" value="1"/>
</dbReference>
<accession>A0A9D5HFV3</accession>
<evidence type="ECO:0000256" key="6">
    <source>
        <dbReference type="ARBA" id="ARBA00023136"/>
    </source>
</evidence>
<keyword evidence="3" id="KW-0813">Transport</keyword>
<keyword evidence="5 8" id="KW-1133">Transmembrane helix</keyword>
<keyword evidence="4 8" id="KW-0812">Transmembrane</keyword>
<dbReference type="InterPro" id="IPR005828">
    <property type="entry name" value="MFS_sugar_transport-like"/>
</dbReference>
<gene>
    <name evidence="9" type="ORF">J5N97_017146</name>
</gene>
<feature type="region of interest" description="Disordered" evidence="7">
    <location>
        <begin position="39"/>
        <end position="67"/>
    </location>
</feature>
<comment type="caution">
    <text evidence="9">The sequence shown here is derived from an EMBL/GenBank/DDBJ whole genome shotgun (WGS) entry which is preliminary data.</text>
</comment>
<evidence type="ECO:0000313" key="9">
    <source>
        <dbReference type="EMBL" id="KAJ0975181.1"/>
    </source>
</evidence>
<sequence>MRSRRAINANMITRVFSFSPHHSTWQPLLPASLHPRSAKGIAGNSPCSSTVPVRDRTEENPWSTEHPFPATSNNLDLHSKRELFHVRLVPWGWRHPLGLAGVLVTILCLGSLLITETPASLIEQHQQEKGLQVLKKIKGADNVQAEFYELIHASEMARQVKHTFRNLMKRNSRPQLVIDILMQTFQQFTGIKDIFFYALVLFQTMGFKNNASLLSSVITGLVNVFSTVVSVVLVDKVGREALLLQACVQMLISQGTIGRILGFKLHDSNSLARGWAITVASIFFFFGAWIVVVGLFVVFLLPETKGIAIDEMTERVWKQHSYWKRFMDVDNNIECELSKIENGTYIVTSQA</sequence>
<dbReference type="GO" id="GO:0016020">
    <property type="term" value="C:membrane"/>
    <property type="evidence" value="ECO:0007669"/>
    <property type="project" value="UniProtKB-SubCell"/>
</dbReference>
<dbReference type="OrthoDB" id="4540492at2759"/>
<dbReference type="InterPro" id="IPR036259">
    <property type="entry name" value="MFS_trans_sf"/>
</dbReference>
<dbReference type="AlphaFoldDB" id="A0A9D5HFV3"/>
<organism evidence="9 10">
    <name type="scientific">Dioscorea zingiberensis</name>
    <dbReference type="NCBI Taxonomy" id="325984"/>
    <lineage>
        <taxon>Eukaryota</taxon>
        <taxon>Viridiplantae</taxon>
        <taxon>Streptophyta</taxon>
        <taxon>Embryophyta</taxon>
        <taxon>Tracheophyta</taxon>
        <taxon>Spermatophyta</taxon>
        <taxon>Magnoliopsida</taxon>
        <taxon>Liliopsida</taxon>
        <taxon>Dioscoreales</taxon>
        <taxon>Dioscoreaceae</taxon>
        <taxon>Dioscorea</taxon>
    </lineage>
</organism>
<dbReference type="Gene3D" id="1.20.1250.20">
    <property type="entry name" value="MFS general substrate transporter like domains"/>
    <property type="match status" value="1"/>
</dbReference>
<dbReference type="EMBL" id="JAGGNH010000004">
    <property type="protein sequence ID" value="KAJ0975181.1"/>
    <property type="molecule type" value="Genomic_DNA"/>
</dbReference>
<proteinExistence type="inferred from homology"/>
<evidence type="ECO:0000256" key="4">
    <source>
        <dbReference type="ARBA" id="ARBA00022692"/>
    </source>
</evidence>
<evidence type="ECO:0000256" key="2">
    <source>
        <dbReference type="ARBA" id="ARBA00010992"/>
    </source>
</evidence>
<dbReference type="Proteomes" id="UP001085076">
    <property type="component" value="Miscellaneous, Linkage group lg04"/>
</dbReference>
<evidence type="ECO:0000256" key="3">
    <source>
        <dbReference type="ARBA" id="ARBA00022448"/>
    </source>
</evidence>
<dbReference type="PANTHER" id="PTHR23500">
    <property type="entry name" value="SOLUTE CARRIER FAMILY 2, FACILITATED GLUCOSE TRANSPORTER"/>
    <property type="match status" value="1"/>
</dbReference>
<feature type="transmembrane region" description="Helical" evidence="8">
    <location>
        <begin position="274"/>
        <end position="301"/>
    </location>
</feature>
<dbReference type="GO" id="GO:0015144">
    <property type="term" value="F:carbohydrate transmembrane transporter activity"/>
    <property type="evidence" value="ECO:0007669"/>
    <property type="project" value="InterPro"/>
</dbReference>
<feature type="transmembrane region" description="Helical" evidence="8">
    <location>
        <begin position="241"/>
        <end position="262"/>
    </location>
</feature>
<dbReference type="InterPro" id="IPR045262">
    <property type="entry name" value="STP/PLT_plant"/>
</dbReference>
<evidence type="ECO:0000256" key="8">
    <source>
        <dbReference type="SAM" id="Phobius"/>
    </source>
</evidence>
<evidence type="ECO:0000313" key="10">
    <source>
        <dbReference type="Proteomes" id="UP001085076"/>
    </source>
</evidence>
<comment type="similarity">
    <text evidence="2">Belongs to the major facilitator superfamily. Sugar transporter (TC 2.A.1.1) family.</text>
</comment>
<keyword evidence="6 8" id="KW-0472">Membrane</keyword>
<name>A0A9D5HFV3_9LILI</name>
<dbReference type="PANTHER" id="PTHR23500:SF371">
    <property type="entry name" value="OS07G0206600 PROTEIN"/>
    <property type="match status" value="1"/>
</dbReference>
<reference evidence="9" key="1">
    <citation type="submission" date="2021-03" db="EMBL/GenBank/DDBJ databases">
        <authorList>
            <person name="Li Z."/>
            <person name="Yang C."/>
        </authorList>
    </citation>
    <scope>NUCLEOTIDE SEQUENCE</scope>
    <source>
        <strain evidence="9">Dzin_1.0</strain>
        <tissue evidence="9">Leaf</tissue>
    </source>
</reference>
<comment type="subcellular location">
    <subcellularLocation>
        <location evidence="1">Membrane</location>
    </subcellularLocation>
</comment>
<evidence type="ECO:0000256" key="1">
    <source>
        <dbReference type="ARBA" id="ARBA00004370"/>
    </source>
</evidence>
<reference evidence="9" key="2">
    <citation type="journal article" date="2022" name="Hortic Res">
        <title>The genome of Dioscorea zingiberensis sheds light on the biosynthesis, origin and evolution of the medicinally important diosgenin saponins.</title>
        <authorList>
            <person name="Li Y."/>
            <person name="Tan C."/>
            <person name="Li Z."/>
            <person name="Guo J."/>
            <person name="Li S."/>
            <person name="Chen X."/>
            <person name="Wang C."/>
            <person name="Dai X."/>
            <person name="Yang H."/>
            <person name="Song W."/>
            <person name="Hou L."/>
            <person name="Xu J."/>
            <person name="Tong Z."/>
            <person name="Xu A."/>
            <person name="Yuan X."/>
            <person name="Wang W."/>
            <person name="Yang Q."/>
            <person name="Chen L."/>
            <person name="Sun Z."/>
            <person name="Wang K."/>
            <person name="Pan B."/>
            <person name="Chen J."/>
            <person name="Bao Y."/>
            <person name="Liu F."/>
            <person name="Qi X."/>
            <person name="Gang D.R."/>
            <person name="Wen J."/>
            <person name="Li J."/>
        </authorList>
    </citation>
    <scope>NUCLEOTIDE SEQUENCE</scope>
    <source>
        <strain evidence="9">Dzin_1.0</strain>
    </source>
</reference>
<evidence type="ECO:0000256" key="5">
    <source>
        <dbReference type="ARBA" id="ARBA00022989"/>
    </source>
</evidence>
<feature type="transmembrane region" description="Helical" evidence="8">
    <location>
        <begin position="213"/>
        <end position="234"/>
    </location>
</feature>